<dbReference type="InterPro" id="IPR052738">
    <property type="entry name" value="ABC-Tungstate_binding"/>
</dbReference>
<accession>B8DJ41</accession>
<dbReference type="InterPro" id="IPR024370">
    <property type="entry name" value="PBP_domain"/>
</dbReference>
<dbReference type="Pfam" id="PF12849">
    <property type="entry name" value="PBP_like_2"/>
    <property type="match status" value="1"/>
</dbReference>
<dbReference type="AlphaFoldDB" id="B8DJ41"/>
<reference evidence="3" key="1">
    <citation type="submission" date="2008-10" db="EMBL/GenBank/DDBJ databases">
        <title>Complete sequence of Desulfovibrio vulgaris str. 'Miyazaki F'.</title>
        <authorList>
            <person name="Lucas S."/>
            <person name="Copeland A."/>
            <person name="Lapidus A."/>
            <person name="Glavina del Rio T."/>
            <person name="Dalin E."/>
            <person name="Tice H."/>
            <person name="Bruce D."/>
            <person name="Goodwin L."/>
            <person name="Pitluck S."/>
            <person name="Sims D."/>
            <person name="Brettin T."/>
            <person name="Detter J.C."/>
            <person name="Han C."/>
            <person name="Larimer F."/>
            <person name="Land M."/>
            <person name="Hauser L."/>
            <person name="Kyrpides N."/>
            <person name="Mikhailova N."/>
            <person name="Hazen T.C."/>
            <person name="Richardson P."/>
        </authorList>
    </citation>
    <scope>NUCLEOTIDE SEQUENCE</scope>
    <source>
        <strain evidence="3">Miyazaki F</strain>
    </source>
</reference>
<evidence type="ECO:0000313" key="3">
    <source>
        <dbReference type="EMBL" id="ACL09702.1"/>
    </source>
</evidence>
<protein>
    <submittedName>
        <fullName evidence="3">ABC-type tungstate transport system, permease component</fullName>
    </submittedName>
</protein>
<evidence type="ECO:0000256" key="1">
    <source>
        <dbReference type="SAM" id="SignalP"/>
    </source>
</evidence>
<proteinExistence type="predicted"/>
<dbReference type="PANTHER" id="PTHR37945">
    <property type="entry name" value="EXTRACELLULAR TUNGSTATE BINDING PROTEIN"/>
    <property type="match status" value="1"/>
</dbReference>
<dbReference type="STRING" id="883.DvMF_2763"/>
<dbReference type="OrthoDB" id="186379at2"/>
<dbReference type="Gene3D" id="3.40.190.10">
    <property type="entry name" value="Periplasmic binding protein-like II"/>
    <property type="match status" value="2"/>
</dbReference>
<name>B8DJ41_NITV9</name>
<sequence>MRTCLAVLLLSLLMTGGAFAQDTGTIKISSTIGPVDAGIIPLLADTFGQRTGIKVTYEKAGTGETLKKARTGDFDMVIVHARKLEDKFIADGFGVDRRDVMYNDFVILGPKEDPAGIRGMKDATEAFRRLATRKAMVVTRGDNSGTHVKEMEVWSAAGIEPGGDWYVVYPDGAKGNKATTQFADEKNAYVLMDRATWLTLKDSSRLAVLVEKDPLLLNYIALIRVNPEKFPQVNTAGALQLADWLTGEEAQGIIKTFGVEKYGEPLFFPNATPR</sequence>
<dbReference type="HOGENOM" id="CLU_061511_0_0_7"/>
<evidence type="ECO:0000259" key="2">
    <source>
        <dbReference type="Pfam" id="PF12849"/>
    </source>
</evidence>
<feature type="signal peptide" evidence="1">
    <location>
        <begin position="1"/>
        <end position="20"/>
    </location>
</feature>
<organism evidence="3">
    <name type="scientific">Nitratidesulfovibrio vulgaris (strain DSM 19637 / Miyazaki F)</name>
    <name type="common">Desulfovibrio vulgaris</name>
    <dbReference type="NCBI Taxonomy" id="883"/>
    <lineage>
        <taxon>Bacteria</taxon>
        <taxon>Pseudomonadati</taxon>
        <taxon>Thermodesulfobacteriota</taxon>
        <taxon>Desulfovibrionia</taxon>
        <taxon>Desulfovibrionales</taxon>
        <taxon>Desulfovibrionaceae</taxon>
        <taxon>Nitratidesulfovibrio</taxon>
    </lineage>
</organism>
<dbReference type="SUPFAM" id="SSF53850">
    <property type="entry name" value="Periplasmic binding protein-like II"/>
    <property type="match status" value="1"/>
</dbReference>
<dbReference type="eggNOG" id="COG2998">
    <property type="taxonomic scope" value="Bacteria"/>
</dbReference>
<feature type="chain" id="PRO_5002867335" evidence="1">
    <location>
        <begin position="21"/>
        <end position="274"/>
    </location>
</feature>
<keyword evidence="1" id="KW-0732">Signal</keyword>
<dbReference type="PANTHER" id="PTHR37945:SF1">
    <property type="entry name" value="EXTRACELLULAR TUNGSTATE BINDING PROTEIN"/>
    <property type="match status" value="1"/>
</dbReference>
<dbReference type="EMBL" id="CP001197">
    <property type="protein sequence ID" value="ACL09702.1"/>
    <property type="molecule type" value="Genomic_DNA"/>
</dbReference>
<gene>
    <name evidence="3" type="ordered locus">DvMF_2763</name>
</gene>
<dbReference type="KEGG" id="dvm:DvMF_2763"/>
<feature type="domain" description="PBP" evidence="2">
    <location>
        <begin position="33"/>
        <end position="249"/>
    </location>
</feature>